<dbReference type="Gene3D" id="2.40.37.10">
    <property type="entry name" value="Lyase, Ornithine Decarboxylase, Chain A, domain 1"/>
    <property type="match status" value="1"/>
</dbReference>
<accession>A0A0F6W3F8</accession>
<evidence type="ECO:0000313" key="10">
    <source>
        <dbReference type="EMBL" id="AKF06308.1"/>
    </source>
</evidence>
<dbReference type="Gene3D" id="3.20.20.10">
    <property type="entry name" value="Alanine racemase"/>
    <property type="match status" value="1"/>
</dbReference>
<dbReference type="FunFam" id="3.20.20.10:FF:000003">
    <property type="entry name" value="Diaminopimelate decarboxylase"/>
    <property type="match status" value="1"/>
</dbReference>
<feature type="binding site" evidence="5">
    <location>
        <position position="333"/>
    </location>
    <ligand>
        <name>substrate</name>
    </ligand>
</feature>
<evidence type="ECO:0000256" key="1">
    <source>
        <dbReference type="ARBA" id="ARBA00001933"/>
    </source>
</evidence>
<dbReference type="InterPro" id="IPR029066">
    <property type="entry name" value="PLP-binding_barrel"/>
</dbReference>
<dbReference type="CDD" id="cd06828">
    <property type="entry name" value="PLPDE_III_DapDC"/>
    <property type="match status" value="1"/>
</dbReference>
<dbReference type="PRINTS" id="PR01179">
    <property type="entry name" value="ODADCRBXLASE"/>
</dbReference>
<name>A0A0F6W3F8_9BACT</name>
<evidence type="ECO:0000259" key="9">
    <source>
        <dbReference type="Pfam" id="PF02784"/>
    </source>
</evidence>
<comment type="cofactor">
    <cofactor evidence="1 5 7 8">
        <name>pyridoxal 5'-phosphate</name>
        <dbReference type="ChEBI" id="CHEBI:597326"/>
    </cofactor>
</comment>
<dbReference type="Pfam" id="PF02784">
    <property type="entry name" value="Orn_Arg_deC_N"/>
    <property type="match status" value="1"/>
</dbReference>
<dbReference type="Proteomes" id="UP000034883">
    <property type="component" value="Chromosome"/>
</dbReference>
<keyword evidence="2 5" id="KW-0210">Decarboxylase</keyword>
<feature type="binding site" evidence="5">
    <location>
        <position position="364"/>
    </location>
    <ligand>
        <name>substrate</name>
    </ligand>
</feature>
<dbReference type="GO" id="GO:0009089">
    <property type="term" value="P:lysine biosynthetic process via diaminopimelate"/>
    <property type="evidence" value="ECO:0007669"/>
    <property type="project" value="UniProtKB-UniRule"/>
</dbReference>
<sequence length="433" mass="45654">MGAKGTRADVPPSAHFVHDEDEGELAIDGMGLSTIAEEVGTPAHVYSASAIERAYRAIDASLAPAKHMVCYAMKANGHPEILRLLASLGAGADVVSGGELYWALAAGIPPERIVFSGVGKSDAEIAYALDAGIRAIHVESEPEIDVIEAIAREKGVTARIALRVNPDVDPVTHPYIATGIHGTKFGLELDVARRLLPRIVESDGLELEGIACHIGSQIGGAKPLEDAVAIVAAFAKECAEAGAPIRALDAGGGWPIHYGDEDAPYAPWNAFGAAIRAGIERGGASDLDLEIVVEPGRAMVGDAGGILTRVLYVKEQGTKRFVIVDAAMTELLRPSLYGAYHAIVPVRAREGDVTAADIVGPVCETGDFLALDRPLPPVQRGDLLLIRSTGAYGAAMATRYNARPLAAEVIVEGDAYRVIRERERVEDLYPRGA</sequence>
<dbReference type="PANTHER" id="PTHR43727">
    <property type="entry name" value="DIAMINOPIMELATE DECARBOXYLASE"/>
    <property type="match status" value="1"/>
</dbReference>
<evidence type="ECO:0000256" key="4">
    <source>
        <dbReference type="ARBA" id="ARBA00023239"/>
    </source>
</evidence>
<reference evidence="10 11" key="1">
    <citation type="submission" date="2015-03" db="EMBL/GenBank/DDBJ databases">
        <title>Genome assembly of Sandaracinus amylolyticus DSM 53668.</title>
        <authorList>
            <person name="Sharma G."/>
            <person name="Subramanian S."/>
        </authorList>
    </citation>
    <scope>NUCLEOTIDE SEQUENCE [LARGE SCALE GENOMIC DNA]</scope>
    <source>
        <strain evidence="10 11">DSM 53668</strain>
    </source>
</reference>
<protein>
    <recommendedName>
        <fullName evidence="5 6">Diaminopimelate decarboxylase</fullName>
        <shortName evidence="5">DAP decarboxylase</shortName>
        <shortName evidence="5">DAPDC</shortName>
        <ecNumber evidence="5 6">4.1.1.20</ecNumber>
    </recommendedName>
</protein>
<dbReference type="UniPathway" id="UPA00034">
    <property type="reaction ID" value="UER00027"/>
</dbReference>
<comment type="subunit">
    <text evidence="5">Homodimer.</text>
</comment>
<dbReference type="SUPFAM" id="SSF50621">
    <property type="entry name" value="Alanine racemase C-terminal domain-like"/>
    <property type="match status" value="1"/>
</dbReference>
<keyword evidence="11" id="KW-1185">Reference proteome</keyword>
<comment type="similarity">
    <text evidence="5">Belongs to the Orn/Lys/Arg decarboxylase class-II family. LysA subfamily.</text>
</comment>
<feature type="binding site" evidence="5">
    <location>
        <begin position="294"/>
        <end position="297"/>
    </location>
    <ligand>
        <name>pyridoxal 5'-phosphate</name>
        <dbReference type="ChEBI" id="CHEBI:597326"/>
    </ligand>
</feature>
<dbReference type="InterPro" id="IPR002986">
    <property type="entry name" value="DAP_deCOOHase_LysA"/>
</dbReference>
<feature type="active site" description="Proton donor" evidence="7">
    <location>
        <position position="363"/>
    </location>
</feature>
<proteinExistence type="inferred from homology"/>
<dbReference type="RefSeq" id="WP_075097541.1">
    <property type="nucleotide sequence ID" value="NZ_CP011125.1"/>
</dbReference>
<evidence type="ECO:0000256" key="7">
    <source>
        <dbReference type="PIRSR" id="PIRSR600183-50"/>
    </source>
</evidence>
<evidence type="ECO:0000256" key="3">
    <source>
        <dbReference type="ARBA" id="ARBA00022898"/>
    </source>
</evidence>
<dbReference type="AlphaFoldDB" id="A0A0F6W3F8"/>
<evidence type="ECO:0000256" key="5">
    <source>
        <dbReference type="HAMAP-Rule" id="MF_02120"/>
    </source>
</evidence>
<feature type="binding site" evidence="5">
    <location>
        <position position="337"/>
    </location>
    <ligand>
        <name>substrate</name>
    </ligand>
</feature>
<dbReference type="InterPro" id="IPR022653">
    <property type="entry name" value="De-COase2_pyr-phos_BS"/>
</dbReference>
<dbReference type="OrthoDB" id="9802241at2"/>
<comment type="function">
    <text evidence="5">Specifically catalyzes the decarboxylation of meso-diaminopimelate (meso-DAP) to L-lysine.</text>
</comment>
<feature type="binding site" evidence="5">
    <location>
        <position position="297"/>
    </location>
    <ligand>
        <name>substrate</name>
    </ligand>
</feature>
<evidence type="ECO:0000256" key="8">
    <source>
        <dbReference type="RuleBase" id="RU003738"/>
    </source>
</evidence>
<dbReference type="NCBIfam" id="TIGR01048">
    <property type="entry name" value="lysA"/>
    <property type="match status" value="1"/>
</dbReference>
<organism evidence="10 11">
    <name type="scientific">Sandaracinus amylolyticus</name>
    <dbReference type="NCBI Taxonomy" id="927083"/>
    <lineage>
        <taxon>Bacteria</taxon>
        <taxon>Pseudomonadati</taxon>
        <taxon>Myxococcota</taxon>
        <taxon>Polyangia</taxon>
        <taxon>Polyangiales</taxon>
        <taxon>Sandaracinaceae</taxon>
        <taxon>Sandaracinus</taxon>
    </lineage>
</organism>
<keyword evidence="5 8" id="KW-0457">Lysine biosynthesis</keyword>
<dbReference type="STRING" id="927083.DB32_003457"/>
<dbReference type="EC" id="4.1.1.20" evidence="5 6"/>
<evidence type="ECO:0000256" key="2">
    <source>
        <dbReference type="ARBA" id="ARBA00022793"/>
    </source>
</evidence>
<evidence type="ECO:0000313" key="11">
    <source>
        <dbReference type="Proteomes" id="UP000034883"/>
    </source>
</evidence>
<gene>
    <name evidence="5" type="primary">lysA</name>
    <name evidence="10" type="ORF">DB32_003457</name>
</gene>
<dbReference type="PANTHER" id="PTHR43727:SF2">
    <property type="entry name" value="GROUP IV DECARBOXYLASE"/>
    <property type="match status" value="1"/>
</dbReference>
<dbReference type="EMBL" id="CP011125">
    <property type="protein sequence ID" value="AKF06308.1"/>
    <property type="molecule type" value="Genomic_DNA"/>
</dbReference>
<dbReference type="GO" id="GO:0008836">
    <property type="term" value="F:diaminopimelate decarboxylase activity"/>
    <property type="evidence" value="ECO:0007669"/>
    <property type="project" value="UniProtKB-UniRule"/>
</dbReference>
<dbReference type="InterPro" id="IPR000183">
    <property type="entry name" value="Orn/DAP/Arg_de-COase"/>
</dbReference>
<feature type="binding site" evidence="5">
    <location>
        <position position="392"/>
    </location>
    <ligand>
        <name>substrate</name>
    </ligand>
</feature>
<dbReference type="PRINTS" id="PR01181">
    <property type="entry name" value="DAPDCRBXLASE"/>
</dbReference>
<comment type="catalytic activity">
    <reaction evidence="5 8">
        <text>meso-2,6-diaminopimelate + H(+) = L-lysine + CO2</text>
        <dbReference type="Rhea" id="RHEA:15101"/>
        <dbReference type="ChEBI" id="CHEBI:15378"/>
        <dbReference type="ChEBI" id="CHEBI:16526"/>
        <dbReference type="ChEBI" id="CHEBI:32551"/>
        <dbReference type="ChEBI" id="CHEBI:57791"/>
        <dbReference type="EC" id="4.1.1.20"/>
    </reaction>
</comment>
<feature type="binding site" evidence="5">
    <location>
        <position position="253"/>
    </location>
    <ligand>
        <name>pyridoxal 5'-phosphate</name>
        <dbReference type="ChEBI" id="CHEBI:597326"/>
    </ligand>
</feature>
<dbReference type="SUPFAM" id="SSF51419">
    <property type="entry name" value="PLP-binding barrel"/>
    <property type="match status" value="1"/>
</dbReference>
<keyword evidence="5" id="KW-0028">Amino-acid biosynthesis</keyword>
<dbReference type="KEGG" id="samy:DB32_003457"/>
<feature type="domain" description="Orn/DAP/Arg decarboxylase 2 N-terminal" evidence="9">
    <location>
        <begin position="50"/>
        <end position="300"/>
    </location>
</feature>
<feature type="modified residue" description="N6-(pyridoxal phosphate)lysine" evidence="5 7">
    <location>
        <position position="74"/>
    </location>
</feature>
<dbReference type="InterPro" id="IPR009006">
    <property type="entry name" value="Ala_racemase/Decarboxylase_C"/>
</dbReference>
<keyword evidence="3 5" id="KW-0663">Pyridoxal phosphate</keyword>
<feature type="binding site" evidence="5">
    <location>
        <position position="392"/>
    </location>
    <ligand>
        <name>pyridoxal 5'-phosphate</name>
        <dbReference type="ChEBI" id="CHEBI:597326"/>
    </ligand>
</feature>
<dbReference type="InterPro" id="IPR022644">
    <property type="entry name" value="De-COase2_N"/>
</dbReference>
<evidence type="ECO:0000256" key="6">
    <source>
        <dbReference type="NCBIfam" id="TIGR01048"/>
    </source>
</evidence>
<dbReference type="HAMAP" id="MF_02120">
    <property type="entry name" value="LysA"/>
    <property type="match status" value="1"/>
</dbReference>
<dbReference type="GO" id="GO:0030170">
    <property type="term" value="F:pyridoxal phosphate binding"/>
    <property type="evidence" value="ECO:0007669"/>
    <property type="project" value="UniProtKB-UniRule"/>
</dbReference>
<comment type="pathway">
    <text evidence="5 8">Amino-acid biosynthesis; L-lysine biosynthesis via DAP pathway; L-lysine from DL-2,6-diaminopimelate: step 1/1.</text>
</comment>
<dbReference type="PROSITE" id="PS00878">
    <property type="entry name" value="ODR_DC_2_1"/>
    <property type="match status" value="1"/>
</dbReference>
<keyword evidence="4 5" id="KW-0456">Lyase</keyword>